<reference evidence="1 2" key="1">
    <citation type="journal article" date="2013" name="Chin. Sci. Bull.">
        <title>Genome survey uncovers the secrets of sex and lifestyle in caterpillar fungus.</title>
        <authorList>
            <person name="Hu X."/>
            <person name="Zhang Y."/>
            <person name="Xiao G."/>
            <person name="Zheng P."/>
            <person name="Xia Y."/>
            <person name="Zhang X."/>
            <person name="St Leger R.J."/>
            <person name="Liu X."/>
            <person name="Wang C."/>
        </authorList>
    </citation>
    <scope>NUCLEOTIDE SEQUENCE [LARGE SCALE GENOMIC DNA]</scope>
    <source>
        <strain evidence="2">Co18 / CGMCC 3.14243</strain>
        <tissue evidence="1">Fruit-body</tissue>
    </source>
</reference>
<dbReference type="GO" id="GO:0006629">
    <property type="term" value="P:lipid metabolic process"/>
    <property type="evidence" value="ECO:0007669"/>
    <property type="project" value="InterPro"/>
</dbReference>
<dbReference type="Gene3D" id="3.20.20.190">
    <property type="entry name" value="Phosphatidylinositol (PI) phosphodiesterase"/>
    <property type="match status" value="1"/>
</dbReference>
<dbReference type="OrthoDB" id="7984201at2759"/>
<protein>
    <submittedName>
        <fullName evidence="1">PLC-like phosphodiesterase, TIM beta/alpha-barrel domain protein</fullName>
    </submittedName>
</protein>
<accession>T5A0V9</accession>
<dbReference type="AlphaFoldDB" id="T5A0V9"/>
<dbReference type="Proteomes" id="UP000019374">
    <property type="component" value="Unassembled WGS sequence"/>
</dbReference>
<organism evidence="1 2">
    <name type="scientific">Ophiocordyceps sinensis (strain Co18 / CGMCC 3.14243)</name>
    <name type="common">Yarsagumba caterpillar fungus</name>
    <name type="synonym">Hirsutella sinensis</name>
    <dbReference type="NCBI Taxonomy" id="911162"/>
    <lineage>
        <taxon>Eukaryota</taxon>
        <taxon>Fungi</taxon>
        <taxon>Dikarya</taxon>
        <taxon>Ascomycota</taxon>
        <taxon>Pezizomycotina</taxon>
        <taxon>Sordariomycetes</taxon>
        <taxon>Hypocreomycetidae</taxon>
        <taxon>Hypocreales</taxon>
        <taxon>Ophiocordycipitaceae</taxon>
        <taxon>Ophiocordyceps</taxon>
    </lineage>
</organism>
<dbReference type="eggNOG" id="ENOG502RUV2">
    <property type="taxonomic scope" value="Eukaryota"/>
</dbReference>
<dbReference type="PANTHER" id="PTHR13593">
    <property type="match status" value="1"/>
</dbReference>
<dbReference type="HOGENOM" id="CLU_037358_1_0_1"/>
<dbReference type="SUPFAM" id="SSF51695">
    <property type="entry name" value="PLC-like phosphodiesterases"/>
    <property type="match status" value="1"/>
</dbReference>
<evidence type="ECO:0000313" key="1">
    <source>
        <dbReference type="EMBL" id="EQK99034.1"/>
    </source>
</evidence>
<dbReference type="EMBL" id="KE653710">
    <property type="protein sequence ID" value="EQK99034.1"/>
    <property type="molecule type" value="Genomic_DNA"/>
</dbReference>
<evidence type="ECO:0000313" key="2">
    <source>
        <dbReference type="Proteomes" id="UP000019374"/>
    </source>
</evidence>
<dbReference type="InterPro" id="IPR017946">
    <property type="entry name" value="PLC-like_Pdiesterase_TIM-brl"/>
</dbReference>
<gene>
    <name evidence="1" type="ORF">OCS_05251</name>
</gene>
<dbReference type="Pfam" id="PF26146">
    <property type="entry name" value="PI-PLC_X"/>
    <property type="match status" value="1"/>
</dbReference>
<name>T5A0V9_OPHSC</name>
<dbReference type="PANTHER" id="PTHR13593:SF146">
    <property type="entry name" value="PLC-LIKE PHOSPHODIESTERASE"/>
    <property type="match status" value="1"/>
</dbReference>
<dbReference type="GO" id="GO:0008081">
    <property type="term" value="F:phosphoric diester hydrolase activity"/>
    <property type="evidence" value="ECO:0007669"/>
    <property type="project" value="InterPro"/>
</dbReference>
<dbReference type="InterPro" id="IPR051057">
    <property type="entry name" value="PI-PLC_domain"/>
</dbReference>
<sequence length="361" mass="40189">MCLERGALPSSSSGRETLYNKTGALERGPIFGRCRHFLPSLDYLLVFYPRLSLLGYSLVSPRLSSSLLVSIFTPRPNMHLSGLLHLSGLAAAACNGNDKLCGRRYSDVAMIGTHNSAFVGDSPFHNQFVTVTEQLDSGVRFLQAQTHDKLGRIELCHTSCWYLDVGPLTLYLHEVADWLDGHPDDVVTLLLTNINAIPMDKFRGAFDETGLNKLVFRPRGVLAKHQWPTLQELIKAGTRLVVFMDYHSDQAKVDYIINEFDYFWETPYGITDKAFPTCSVDRPSNGDTKKLMGIMNHMLNHKIGDIVFPNMLDAASTNSLASIQKQVDLCKSHGKPQPNVVLLDWVNIGEAQKALQVLNGL</sequence>
<proteinExistence type="predicted"/>